<comment type="caution">
    <text evidence="2">The sequence shown here is derived from an EMBL/GenBank/DDBJ whole genome shotgun (WGS) entry which is preliminary data.</text>
</comment>
<evidence type="ECO:0000259" key="1">
    <source>
        <dbReference type="Pfam" id="PF01522"/>
    </source>
</evidence>
<dbReference type="Proteomes" id="UP001596408">
    <property type="component" value="Unassembled WGS sequence"/>
</dbReference>
<dbReference type="EMBL" id="JBHSXH010000001">
    <property type="protein sequence ID" value="MFC6823448.1"/>
    <property type="molecule type" value="Genomic_DNA"/>
</dbReference>
<name>A0ABD5TS98_9EURY</name>
<dbReference type="AlphaFoldDB" id="A0ABD5TS98"/>
<dbReference type="RefSeq" id="WP_379691879.1">
    <property type="nucleotide sequence ID" value="NZ_JBHSXH010000001.1"/>
</dbReference>
<protein>
    <submittedName>
        <fullName evidence="2">Polysaccharide deacetylase family protein</fullName>
    </submittedName>
</protein>
<dbReference type="InterPro" id="IPR011330">
    <property type="entry name" value="Glyco_hydro/deAcase_b/a-brl"/>
</dbReference>
<dbReference type="Gene3D" id="3.20.20.370">
    <property type="entry name" value="Glycoside hydrolase/deacetylase"/>
    <property type="match status" value="1"/>
</dbReference>
<keyword evidence="3" id="KW-1185">Reference proteome</keyword>
<gene>
    <name evidence="2" type="ORF">ACFQEV_00290</name>
</gene>
<dbReference type="InterPro" id="IPR002509">
    <property type="entry name" value="NODB_dom"/>
</dbReference>
<sequence>MGSVVISLDAELGWGYVDYDDPPDRVRHARSGWRTLLSMFDEYDIPATWAVVGHLMLDDCDGEHADVPASDGWFLKERDSGRFGPDQRFGYGLVEAVEDASADHELGSHSFSHPEFDRIDRAWADAELRRCVELARERGYDLDSFAFPRNSVGHRDVLAEHGFTCYRGVSPVTDADSPLKPLRTLTGGTALDRRSLLVAPRVDERGLVNVPASLYLFSFEGTAQRIAEPVVGDPIVRAARRGIDQAAERDGVFHVWLHPNNVWREYTRERVRAILEYLDERRRDSALTVETMRSVAEDVR</sequence>
<accession>A0ABD5TS98</accession>
<reference evidence="2 3" key="1">
    <citation type="journal article" date="2019" name="Int. J. Syst. Evol. Microbiol.">
        <title>The Global Catalogue of Microorganisms (GCM) 10K type strain sequencing project: providing services to taxonomists for standard genome sequencing and annotation.</title>
        <authorList>
            <consortium name="The Broad Institute Genomics Platform"/>
            <consortium name="The Broad Institute Genome Sequencing Center for Infectious Disease"/>
            <person name="Wu L."/>
            <person name="Ma J."/>
        </authorList>
    </citation>
    <scope>NUCLEOTIDE SEQUENCE [LARGE SCALE GENOMIC DNA]</scope>
    <source>
        <strain evidence="2 3">YIM 94188</strain>
    </source>
</reference>
<dbReference type="Pfam" id="PF01522">
    <property type="entry name" value="Polysacc_deac_1"/>
    <property type="match status" value="1"/>
</dbReference>
<evidence type="ECO:0000313" key="3">
    <source>
        <dbReference type="Proteomes" id="UP001596408"/>
    </source>
</evidence>
<evidence type="ECO:0000313" key="2">
    <source>
        <dbReference type="EMBL" id="MFC6823448.1"/>
    </source>
</evidence>
<proteinExistence type="predicted"/>
<organism evidence="2 3">
    <name type="scientific">Halopelagius fulvigenes</name>
    <dbReference type="NCBI Taxonomy" id="1198324"/>
    <lineage>
        <taxon>Archaea</taxon>
        <taxon>Methanobacteriati</taxon>
        <taxon>Methanobacteriota</taxon>
        <taxon>Stenosarchaea group</taxon>
        <taxon>Halobacteria</taxon>
        <taxon>Halobacteriales</taxon>
        <taxon>Haloferacaceae</taxon>
    </lineage>
</organism>
<dbReference type="SUPFAM" id="SSF88713">
    <property type="entry name" value="Glycoside hydrolase/deacetylase"/>
    <property type="match status" value="1"/>
</dbReference>
<feature type="domain" description="NodB homology" evidence="1">
    <location>
        <begin position="19"/>
        <end position="152"/>
    </location>
</feature>